<proteinExistence type="inferred from homology"/>
<dbReference type="SUPFAM" id="SSF88946">
    <property type="entry name" value="Sigma2 domain of RNA polymerase sigma factors"/>
    <property type="match status" value="1"/>
</dbReference>
<protein>
    <submittedName>
        <fullName evidence="7">RNA polymerase sigma-70 factor (ECF subfamily)</fullName>
    </submittedName>
</protein>
<dbReference type="Gene3D" id="1.10.1740.10">
    <property type="match status" value="1"/>
</dbReference>
<evidence type="ECO:0000259" key="5">
    <source>
        <dbReference type="Pfam" id="PF04542"/>
    </source>
</evidence>
<evidence type="ECO:0000259" key="6">
    <source>
        <dbReference type="Pfam" id="PF08281"/>
    </source>
</evidence>
<dbReference type="InterPro" id="IPR039425">
    <property type="entry name" value="RNA_pol_sigma-70-like"/>
</dbReference>
<evidence type="ECO:0000256" key="4">
    <source>
        <dbReference type="ARBA" id="ARBA00023163"/>
    </source>
</evidence>
<dbReference type="PANTHER" id="PTHR43133">
    <property type="entry name" value="RNA POLYMERASE ECF-TYPE SIGMA FACTO"/>
    <property type="match status" value="1"/>
</dbReference>
<dbReference type="Pfam" id="PF08281">
    <property type="entry name" value="Sigma70_r4_2"/>
    <property type="match status" value="1"/>
</dbReference>
<dbReference type="InterPro" id="IPR013324">
    <property type="entry name" value="RNA_pol_sigma_r3/r4-like"/>
</dbReference>
<comment type="similarity">
    <text evidence="1">Belongs to the sigma-70 factor family. ECF subfamily.</text>
</comment>
<accession>A0ABR9JVV7</accession>
<feature type="domain" description="RNA polymerase sigma-70 region 2" evidence="5">
    <location>
        <begin position="26"/>
        <end position="93"/>
    </location>
</feature>
<evidence type="ECO:0000256" key="3">
    <source>
        <dbReference type="ARBA" id="ARBA00023082"/>
    </source>
</evidence>
<dbReference type="Gene3D" id="1.10.10.10">
    <property type="entry name" value="Winged helix-like DNA-binding domain superfamily/Winged helix DNA-binding domain"/>
    <property type="match status" value="1"/>
</dbReference>
<evidence type="ECO:0000256" key="2">
    <source>
        <dbReference type="ARBA" id="ARBA00023015"/>
    </source>
</evidence>
<dbReference type="Proteomes" id="UP000627838">
    <property type="component" value="Unassembled WGS sequence"/>
</dbReference>
<dbReference type="InterPro" id="IPR036388">
    <property type="entry name" value="WH-like_DNA-bd_sf"/>
</dbReference>
<comment type="caution">
    <text evidence="7">The sequence shown here is derived from an EMBL/GenBank/DDBJ whole genome shotgun (WGS) entry which is preliminary data.</text>
</comment>
<keyword evidence="3" id="KW-0731">Sigma factor</keyword>
<dbReference type="InterPro" id="IPR014284">
    <property type="entry name" value="RNA_pol_sigma-70_dom"/>
</dbReference>
<dbReference type="Pfam" id="PF04542">
    <property type="entry name" value="Sigma70_r2"/>
    <property type="match status" value="1"/>
</dbReference>
<dbReference type="InterPro" id="IPR013325">
    <property type="entry name" value="RNA_pol_sigma_r2"/>
</dbReference>
<dbReference type="NCBIfam" id="TIGR02937">
    <property type="entry name" value="sigma70-ECF"/>
    <property type="match status" value="1"/>
</dbReference>
<organism evidence="7 8">
    <name type="scientific">Actinomadura algeriensis</name>
    <dbReference type="NCBI Taxonomy" id="1679523"/>
    <lineage>
        <taxon>Bacteria</taxon>
        <taxon>Bacillati</taxon>
        <taxon>Actinomycetota</taxon>
        <taxon>Actinomycetes</taxon>
        <taxon>Streptosporangiales</taxon>
        <taxon>Thermomonosporaceae</taxon>
        <taxon>Actinomadura</taxon>
    </lineage>
</organism>
<dbReference type="SUPFAM" id="SSF88659">
    <property type="entry name" value="Sigma3 and sigma4 domains of RNA polymerase sigma factors"/>
    <property type="match status" value="1"/>
</dbReference>
<keyword evidence="8" id="KW-1185">Reference proteome</keyword>
<sequence length="193" mass="21237">MTAPTVSGDAEIVRRSVTEPECFAALFDRHYPAIHGYAARRLGPAIADDVAAETFLIAFDRRDRYDASRADVRPWLYGIASNLIARHHRAEARQYRALARAGTRDVEAGHADRVAGRLDAQAARGPLAKALRRLPRGDRDVLLLVAWADLGVQEAAEALGIPAGTARSRLHRARKKIRAALGGKFDLREDTIR</sequence>
<dbReference type="InterPro" id="IPR007627">
    <property type="entry name" value="RNA_pol_sigma70_r2"/>
</dbReference>
<name>A0ABR9JVV7_9ACTN</name>
<dbReference type="CDD" id="cd06171">
    <property type="entry name" value="Sigma70_r4"/>
    <property type="match status" value="1"/>
</dbReference>
<dbReference type="EMBL" id="JADBDZ010000001">
    <property type="protein sequence ID" value="MBE1534539.1"/>
    <property type="molecule type" value="Genomic_DNA"/>
</dbReference>
<gene>
    <name evidence="7" type="ORF">H4W34_004372</name>
</gene>
<reference evidence="7 8" key="1">
    <citation type="submission" date="2020-10" db="EMBL/GenBank/DDBJ databases">
        <title>Sequencing the genomes of 1000 actinobacteria strains.</title>
        <authorList>
            <person name="Klenk H.-P."/>
        </authorList>
    </citation>
    <scope>NUCLEOTIDE SEQUENCE [LARGE SCALE GENOMIC DNA]</scope>
    <source>
        <strain evidence="7 8">DSM 46744</strain>
    </source>
</reference>
<dbReference type="PANTHER" id="PTHR43133:SF25">
    <property type="entry name" value="RNA POLYMERASE SIGMA FACTOR RFAY-RELATED"/>
    <property type="match status" value="1"/>
</dbReference>
<evidence type="ECO:0000313" key="8">
    <source>
        <dbReference type="Proteomes" id="UP000627838"/>
    </source>
</evidence>
<evidence type="ECO:0000313" key="7">
    <source>
        <dbReference type="EMBL" id="MBE1534539.1"/>
    </source>
</evidence>
<keyword evidence="4" id="KW-0804">Transcription</keyword>
<keyword evidence="2" id="KW-0805">Transcription regulation</keyword>
<dbReference type="InterPro" id="IPR013249">
    <property type="entry name" value="RNA_pol_sigma70_r4_t2"/>
</dbReference>
<evidence type="ECO:0000256" key="1">
    <source>
        <dbReference type="ARBA" id="ARBA00010641"/>
    </source>
</evidence>
<dbReference type="RefSeq" id="WP_192760895.1">
    <property type="nucleotide sequence ID" value="NZ_JADBDZ010000001.1"/>
</dbReference>
<feature type="domain" description="RNA polymerase sigma factor 70 region 4 type 2" evidence="6">
    <location>
        <begin position="127"/>
        <end position="177"/>
    </location>
</feature>